<dbReference type="AlphaFoldDB" id="Q56W10"/>
<keyword evidence="1" id="KW-0812">Transmembrane</keyword>
<evidence type="ECO:0000313" key="2">
    <source>
        <dbReference type="EMBL" id="BAD95422.1"/>
    </source>
</evidence>
<keyword evidence="1" id="KW-1133">Transmembrane helix</keyword>
<feature type="non-terminal residue" evidence="2">
    <location>
        <position position="1"/>
    </location>
</feature>
<keyword evidence="1" id="KW-0472">Membrane</keyword>
<protein>
    <submittedName>
        <fullName evidence="2">Uncharacterized protein</fullName>
    </submittedName>
</protein>
<organism evidence="2">
    <name type="scientific">Arabidopsis thaliana</name>
    <name type="common">Mouse-ear cress</name>
    <dbReference type="NCBI Taxonomy" id="3702"/>
    <lineage>
        <taxon>Eukaryota</taxon>
        <taxon>Viridiplantae</taxon>
        <taxon>Streptophyta</taxon>
        <taxon>Embryophyta</taxon>
        <taxon>Tracheophyta</taxon>
        <taxon>Spermatophyta</taxon>
        <taxon>Magnoliopsida</taxon>
        <taxon>eudicotyledons</taxon>
        <taxon>Gunneridae</taxon>
        <taxon>Pentapetalae</taxon>
        <taxon>rosids</taxon>
        <taxon>malvids</taxon>
        <taxon>Brassicales</taxon>
        <taxon>Brassicaceae</taxon>
        <taxon>Camelineae</taxon>
        <taxon>Arabidopsis</taxon>
    </lineage>
</organism>
<name>Q56W10_ARATH</name>
<reference evidence="2" key="1">
    <citation type="submission" date="2005-03" db="EMBL/GenBank/DDBJ databases">
        <title>Large-scale analysis of RIKEN Arabidopsis full-length (RAFL) cDNAs.</title>
        <authorList>
            <person name="Totoki Y."/>
            <person name="Seki M."/>
            <person name="Ishida J."/>
            <person name="Nakajima M."/>
            <person name="Enju A."/>
            <person name="Kamiya A."/>
            <person name="Narusaka M."/>
            <person name="Shin-i T."/>
            <person name="Nakagawa M."/>
            <person name="Sakamoto N."/>
            <person name="Oishi K."/>
            <person name="Kohara Y."/>
            <person name="Kobayashi M."/>
            <person name="Toyoda A."/>
            <person name="Sakaki Y."/>
            <person name="Sakurai T."/>
            <person name="Iida K."/>
            <person name="Akiyama K."/>
            <person name="Satou M."/>
            <person name="Toyoda T."/>
            <person name="Konagaya A."/>
            <person name="Carninci P."/>
            <person name="Kawai J."/>
            <person name="Hayashizaki Y."/>
            <person name="Shinozaki K."/>
        </authorList>
    </citation>
    <scope>NUCLEOTIDE SEQUENCE</scope>
</reference>
<sequence length="93" mass="11079">TNVFLLQRRCYCFFFFIFFTILLFFFFIVFTWLLLVPKTLEKDTRAPKEDSSNVLFSSIQSCRRENYGLRGLGFSILMKTSRNQSVEFDDFLG</sequence>
<feature type="transmembrane region" description="Helical" evidence="1">
    <location>
        <begin position="12"/>
        <end position="35"/>
    </location>
</feature>
<proteinExistence type="evidence at transcript level"/>
<evidence type="ECO:0000256" key="1">
    <source>
        <dbReference type="SAM" id="Phobius"/>
    </source>
</evidence>
<dbReference type="EMBL" id="AK222237">
    <property type="protein sequence ID" value="BAD95422.1"/>
    <property type="molecule type" value="mRNA"/>
</dbReference>
<accession>Q56W10</accession>